<protein>
    <submittedName>
        <fullName evidence="7">Glucan biosynthesis protein D</fullName>
    </submittedName>
</protein>
<dbReference type="Pfam" id="PF04349">
    <property type="entry name" value="MdoG"/>
    <property type="match status" value="1"/>
</dbReference>
<dbReference type="GO" id="GO:0030288">
    <property type="term" value="C:outer membrane-bounded periplasmic space"/>
    <property type="evidence" value="ECO:0007669"/>
    <property type="project" value="TreeGrafter"/>
</dbReference>
<dbReference type="SUPFAM" id="SSF81296">
    <property type="entry name" value="E set domains"/>
    <property type="match status" value="1"/>
</dbReference>
<gene>
    <name evidence="7" type="ORF">DI640_02635</name>
</gene>
<organism evidence="7 8">
    <name type="scientific">Sphingomonas taxi</name>
    <dbReference type="NCBI Taxonomy" id="1549858"/>
    <lineage>
        <taxon>Bacteria</taxon>
        <taxon>Pseudomonadati</taxon>
        <taxon>Pseudomonadota</taxon>
        <taxon>Alphaproteobacteria</taxon>
        <taxon>Sphingomonadales</taxon>
        <taxon>Sphingomonadaceae</taxon>
        <taxon>Sphingomonas</taxon>
    </lineage>
</organism>
<evidence type="ECO:0000313" key="8">
    <source>
        <dbReference type="Proteomes" id="UP000249555"/>
    </source>
</evidence>
<keyword evidence="4" id="KW-0732">Signal</keyword>
<dbReference type="UniPathway" id="UPA00637"/>
<name>A0A2W4Z7H7_9SPHN</name>
<feature type="domain" description="Glucan biosynthesis periplasmic MdoG C-terminal" evidence="6">
    <location>
        <begin position="38"/>
        <end position="497"/>
    </location>
</feature>
<comment type="similarity">
    <text evidence="3">Belongs to the OpgD/OpgG family.</text>
</comment>
<comment type="pathway">
    <text evidence="2">Glycan metabolism; osmoregulated periplasmic glucan (OPG) biosynthesis.</text>
</comment>
<proteinExistence type="inferred from homology"/>
<dbReference type="AlphaFoldDB" id="A0A2W4Z7H7"/>
<dbReference type="InterPro" id="IPR007444">
    <property type="entry name" value="Glucan_biosyn_MdoG_C"/>
</dbReference>
<evidence type="ECO:0000256" key="5">
    <source>
        <dbReference type="ARBA" id="ARBA00022764"/>
    </source>
</evidence>
<comment type="subcellular location">
    <subcellularLocation>
        <location evidence="1">Periplasm</location>
    </subcellularLocation>
</comment>
<evidence type="ECO:0000313" key="7">
    <source>
        <dbReference type="EMBL" id="PZO76462.1"/>
    </source>
</evidence>
<comment type="caution">
    <text evidence="7">The sequence shown here is derived from an EMBL/GenBank/DDBJ whole genome shotgun (WGS) entry which is preliminary data.</text>
</comment>
<evidence type="ECO:0000256" key="3">
    <source>
        <dbReference type="ARBA" id="ARBA00009284"/>
    </source>
</evidence>
<dbReference type="Proteomes" id="UP000249555">
    <property type="component" value="Unassembled WGS sequence"/>
</dbReference>
<dbReference type="Gene3D" id="2.60.40.10">
    <property type="entry name" value="Immunoglobulins"/>
    <property type="match status" value="1"/>
</dbReference>
<dbReference type="PANTHER" id="PTHR30504">
    <property type="entry name" value="GLUCANS BIOSYNTHESIS PROTEIN"/>
    <property type="match status" value="1"/>
</dbReference>
<dbReference type="InterPro" id="IPR011013">
    <property type="entry name" value="Gal_mutarotase_sf_dom"/>
</dbReference>
<evidence type="ECO:0000256" key="1">
    <source>
        <dbReference type="ARBA" id="ARBA00004418"/>
    </source>
</evidence>
<dbReference type="InterPro" id="IPR013783">
    <property type="entry name" value="Ig-like_fold"/>
</dbReference>
<evidence type="ECO:0000259" key="6">
    <source>
        <dbReference type="Pfam" id="PF04349"/>
    </source>
</evidence>
<reference evidence="7 8" key="1">
    <citation type="submission" date="2017-08" db="EMBL/GenBank/DDBJ databases">
        <title>Infants hospitalized years apart are colonized by the same room-sourced microbial strains.</title>
        <authorList>
            <person name="Brooks B."/>
            <person name="Olm M.R."/>
            <person name="Firek B.A."/>
            <person name="Baker R."/>
            <person name="Thomas B.C."/>
            <person name="Morowitz M.J."/>
            <person name="Banfield J.F."/>
        </authorList>
    </citation>
    <scope>NUCLEOTIDE SEQUENCE [LARGE SCALE GENOMIC DNA]</scope>
    <source>
        <strain evidence="7">S2_018_000_R3_119</strain>
    </source>
</reference>
<dbReference type="InterPro" id="IPR014718">
    <property type="entry name" value="GH-type_carb-bd"/>
</dbReference>
<keyword evidence="5" id="KW-0574">Periplasm</keyword>
<dbReference type="InterPro" id="IPR014438">
    <property type="entry name" value="Glucan_biosyn_MdoG/MdoD"/>
</dbReference>
<dbReference type="PIRSF" id="PIRSF006281">
    <property type="entry name" value="MdoG"/>
    <property type="match status" value="1"/>
</dbReference>
<evidence type="ECO:0000256" key="4">
    <source>
        <dbReference type="ARBA" id="ARBA00022729"/>
    </source>
</evidence>
<dbReference type="GO" id="GO:0030246">
    <property type="term" value="F:carbohydrate binding"/>
    <property type="evidence" value="ECO:0007669"/>
    <property type="project" value="InterPro"/>
</dbReference>
<accession>A0A2W4Z7H7</accession>
<dbReference type="EMBL" id="QFMX01000002">
    <property type="protein sequence ID" value="PZO76462.1"/>
    <property type="molecule type" value="Genomic_DNA"/>
</dbReference>
<dbReference type="Gene3D" id="2.70.98.10">
    <property type="match status" value="1"/>
</dbReference>
<dbReference type="SUPFAM" id="SSF74650">
    <property type="entry name" value="Galactose mutarotase-like"/>
    <property type="match status" value="1"/>
</dbReference>
<dbReference type="PANTHER" id="PTHR30504:SF3">
    <property type="entry name" value="GLUCANS BIOSYNTHESIS PROTEIN D"/>
    <property type="match status" value="1"/>
</dbReference>
<evidence type="ECO:0000256" key="2">
    <source>
        <dbReference type="ARBA" id="ARBA00005001"/>
    </source>
</evidence>
<dbReference type="GO" id="GO:0003824">
    <property type="term" value="F:catalytic activity"/>
    <property type="evidence" value="ECO:0007669"/>
    <property type="project" value="InterPro"/>
</dbReference>
<dbReference type="GO" id="GO:0051274">
    <property type="term" value="P:beta-glucan biosynthetic process"/>
    <property type="evidence" value="ECO:0007669"/>
    <property type="project" value="TreeGrafter"/>
</dbReference>
<dbReference type="InterPro" id="IPR014756">
    <property type="entry name" value="Ig_E-set"/>
</dbReference>
<sequence length="501" mass="54021">MIGRREVMTALGLLGVLPQAAAAMRAAPGKMGGKAEPFSWDALQQRAATLATKPYQAPAKVAAAAAIDYDKVGSIRFRADKTLAGGIRLFPLGRYAPMPVAINVVENGQARRIAFSRDLFEAEEGHAAALGIAGFRAMAPGGTSDWMAFQGASYFRTAGSQDQYGLSARGLAINTGLPGREEFPDFTEFWIERTGTDAYTIYALMDGASVTGAYRFQSRHVAGAGVEQQVSSVLNIRRDIERLGVAPATSMFWYGEGNRAAAVDWRPEIHDSDGLALLTGAGERIWRPLNNPPHDTLDSFADQAPKGFGLIQRDRNFDHYQDDGAFYDRRPNLWIQPQGDWGKGAVMLYAFPTNSETVDNVVSFWTPAAPAKAGQRLQFDYTLSWKSTDPTAIAATAHVVDCWQGVAGRPGAEPVKGARKLVVDFIGDGLAGLDRQSGVTAKIDVVRGKVLANAAYPVVGQKNRWRVTADVAPDAQGPADVRLFLTRGGRALSETVLTPIF</sequence>